<dbReference type="SUPFAM" id="SSF51905">
    <property type="entry name" value="FAD/NAD(P)-binding domain"/>
    <property type="match status" value="1"/>
</dbReference>
<evidence type="ECO:0000313" key="7">
    <source>
        <dbReference type="EMBL" id="PNF19747.1"/>
    </source>
</evidence>
<feature type="domain" description="Glucose-methanol-choline oxidoreductase N-terminal" evidence="6">
    <location>
        <begin position="319"/>
        <end position="333"/>
    </location>
</feature>
<feature type="binding site" evidence="3">
    <location>
        <position position="108"/>
    </location>
    <ligand>
        <name>FAD</name>
        <dbReference type="ChEBI" id="CHEBI:57692"/>
    </ligand>
</feature>
<dbReference type="SUPFAM" id="SSF54373">
    <property type="entry name" value="FAD-linked reductases, C-terminal domain"/>
    <property type="match status" value="1"/>
</dbReference>
<evidence type="ECO:0000256" key="1">
    <source>
        <dbReference type="ARBA" id="ARBA00010790"/>
    </source>
</evidence>
<evidence type="ECO:0000313" key="8">
    <source>
        <dbReference type="Proteomes" id="UP000235965"/>
    </source>
</evidence>
<dbReference type="Pfam" id="PF05199">
    <property type="entry name" value="GMC_oxred_C"/>
    <property type="match status" value="1"/>
</dbReference>
<feature type="binding site" evidence="3">
    <location>
        <position position="284"/>
    </location>
    <ligand>
        <name>FAD</name>
        <dbReference type="ChEBI" id="CHEBI:57692"/>
    </ligand>
</feature>
<keyword evidence="4" id="KW-0285">Flavoprotein</keyword>
<dbReference type="EMBL" id="NEVH01021221">
    <property type="protein sequence ID" value="PNF19747.1"/>
    <property type="molecule type" value="Genomic_DNA"/>
</dbReference>
<dbReference type="PROSITE" id="PS00623">
    <property type="entry name" value="GMC_OXRED_1"/>
    <property type="match status" value="1"/>
</dbReference>
<dbReference type="Pfam" id="PF00732">
    <property type="entry name" value="GMC_oxred_N"/>
    <property type="match status" value="2"/>
</dbReference>
<comment type="similarity">
    <text evidence="1 4">Belongs to the GMC oxidoreductase family.</text>
</comment>
<evidence type="ECO:0000256" key="4">
    <source>
        <dbReference type="RuleBase" id="RU003968"/>
    </source>
</evidence>
<evidence type="ECO:0000259" key="6">
    <source>
        <dbReference type="PROSITE" id="PS00624"/>
    </source>
</evidence>
<sequence>MAALCYSPVRGNLFQNKPLATEYDFIVVGGGSAGAVVASRLSEISGWSVLLLEAGGDEKIISQIPMLVSYTIPTALNWGYRAEFTPGVCLGLRDRRCIWPRGKVLGGTSVINYMLYTRGNRIDYDLWEASGNPGWGYEQILSYFLKNICFDFCGSAKWPLLQSEDQQNPYLARSPYHSTGGPLAVSEAPFRTPLSVAFLRAANSIGYPLRDTNASIRNEYHKSSLNVKGGWRLSLTTSPPSVSRLSRKCWSLDVSQHYGPSRPVTRIYTIRSRPNLEISLRSRVTRLLLEGSKVTGIEVARDGKRYRVKARKEVILSAGSVNSPQILMLSGIGPRSHLQELNISLVRDLAVGLNLQDHVGLGGLTFLVNQSVGITESGIRNIGTILKWLKDGGGPLSVLGGAEAIGLLNTASPHEEWPNVELIFAAGSTNSDEGGLRPQSRGVIRLKSSNPFDAPLMYPNYFADQRDVDVIVSGTRLALELVQTSAFKQFGVRLHDIPIPGCEHLQFSTDEYWECHLRHYTMLFHHQVGTCKMGPGSDPDAVVDPRLRVHGIQRLRVIDLSIAPIIPTCHTNALAMAIGEKGSDLIKEDWGVSWSNETGCRTKQTRMRSVDL</sequence>
<feature type="binding site" evidence="3">
    <location>
        <position position="104"/>
    </location>
    <ligand>
        <name>FAD</name>
        <dbReference type="ChEBI" id="CHEBI:57692"/>
    </ligand>
</feature>
<feature type="active site" description="Proton acceptor" evidence="2">
    <location>
        <position position="570"/>
    </location>
</feature>
<proteinExistence type="inferred from homology"/>
<dbReference type="PROSITE" id="PS00624">
    <property type="entry name" value="GMC_OXRED_2"/>
    <property type="match status" value="1"/>
</dbReference>
<evidence type="ECO:0000256" key="3">
    <source>
        <dbReference type="PIRSR" id="PIRSR000137-2"/>
    </source>
</evidence>
<reference evidence="7 8" key="1">
    <citation type="submission" date="2017-12" db="EMBL/GenBank/DDBJ databases">
        <title>Hemimetabolous genomes reveal molecular basis of termite eusociality.</title>
        <authorList>
            <person name="Harrison M.C."/>
            <person name="Jongepier E."/>
            <person name="Robertson H.M."/>
            <person name="Arning N."/>
            <person name="Bitard-Feildel T."/>
            <person name="Chao H."/>
            <person name="Childers C.P."/>
            <person name="Dinh H."/>
            <person name="Doddapaneni H."/>
            <person name="Dugan S."/>
            <person name="Gowin J."/>
            <person name="Greiner C."/>
            <person name="Han Y."/>
            <person name="Hu H."/>
            <person name="Hughes D.S.T."/>
            <person name="Huylmans A.-K."/>
            <person name="Kemena C."/>
            <person name="Kremer L.P.M."/>
            <person name="Lee S.L."/>
            <person name="Lopez-Ezquerra A."/>
            <person name="Mallet L."/>
            <person name="Monroy-Kuhn J.M."/>
            <person name="Moser A."/>
            <person name="Murali S.C."/>
            <person name="Muzny D.M."/>
            <person name="Otani S."/>
            <person name="Piulachs M.-D."/>
            <person name="Poelchau M."/>
            <person name="Qu J."/>
            <person name="Schaub F."/>
            <person name="Wada-Katsumata A."/>
            <person name="Worley K.C."/>
            <person name="Xie Q."/>
            <person name="Ylla G."/>
            <person name="Poulsen M."/>
            <person name="Gibbs R.A."/>
            <person name="Schal C."/>
            <person name="Richards S."/>
            <person name="Belles X."/>
            <person name="Korb J."/>
            <person name="Bornberg-Bauer E."/>
        </authorList>
    </citation>
    <scope>NUCLEOTIDE SEQUENCE [LARGE SCALE GENOMIC DNA]</scope>
    <source>
        <tissue evidence="7">Whole body</tissue>
    </source>
</reference>
<dbReference type="OrthoDB" id="269227at2759"/>
<feature type="active site" description="Proton donor" evidence="2">
    <location>
        <position position="526"/>
    </location>
</feature>
<dbReference type="GO" id="GO:0050660">
    <property type="term" value="F:flavin adenine dinucleotide binding"/>
    <property type="evidence" value="ECO:0007669"/>
    <property type="project" value="InterPro"/>
</dbReference>
<comment type="cofactor">
    <cofactor evidence="3">
        <name>FAD</name>
        <dbReference type="ChEBI" id="CHEBI:57692"/>
    </cofactor>
</comment>
<evidence type="ECO:0000256" key="2">
    <source>
        <dbReference type="PIRSR" id="PIRSR000137-1"/>
    </source>
</evidence>
<dbReference type="PANTHER" id="PTHR11552">
    <property type="entry name" value="GLUCOSE-METHANOL-CHOLINE GMC OXIDOREDUCTASE"/>
    <property type="match status" value="1"/>
</dbReference>
<dbReference type="GO" id="GO:0016614">
    <property type="term" value="F:oxidoreductase activity, acting on CH-OH group of donors"/>
    <property type="evidence" value="ECO:0007669"/>
    <property type="project" value="InterPro"/>
</dbReference>
<dbReference type="InterPro" id="IPR000172">
    <property type="entry name" value="GMC_OxRdtase_N"/>
</dbReference>
<dbReference type="PIRSF" id="PIRSF000137">
    <property type="entry name" value="Alcohol_oxidase"/>
    <property type="match status" value="1"/>
</dbReference>
<protein>
    <submittedName>
        <fullName evidence="7">Glucose dehydrogenase [FAD, quinone]</fullName>
    </submittedName>
</protein>
<dbReference type="InterPro" id="IPR007867">
    <property type="entry name" value="GMC_OxRtase_C"/>
</dbReference>
<dbReference type="Gene3D" id="3.50.50.60">
    <property type="entry name" value="FAD/NAD(P)-binding domain"/>
    <property type="match status" value="2"/>
</dbReference>
<dbReference type="InterPro" id="IPR036188">
    <property type="entry name" value="FAD/NAD-bd_sf"/>
</dbReference>
<gene>
    <name evidence="7" type="primary">Gld_34</name>
    <name evidence="7" type="ORF">B7P43_G14756</name>
</gene>
<comment type="caution">
    <text evidence="7">The sequence shown here is derived from an EMBL/GenBank/DDBJ whole genome shotgun (WGS) entry which is preliminary data.</text>
</comment>
<dbReference type="AlphaFoldDB" id="A0A2J7PTT8"/>
<organism evidence="7 8">
    <name type="scientific">Cryptotermes secundus</name>
    <dbReference type="NCBI Taxonomy" id="105785"/>
    <lineage>
        <taxon>Eukaryota</taxon>
        <taxon>Metazoa</taxon>
        <taxon>Ecdysozoa</taxon>
        <taxon>Arthropoda</taxon>
        <taxon>Hexapoda</taxon>
        <taxon>Insecta</taxon>
        <taxon>Pterygota</taxon>
        <taxon>Neoptera</taxon>
        <taxon>Polyneoptera</taxon>
        <taxon>Dictyoptera</taxon>
        <taxon>Blattodea</taxon>
        <taxon>Blattoidea</taxon>
        <taxon>Termitoidae</taxon>
        <taxon>Kalotermitidae</taxon>
        <taxon>Cryptotermitinae</taxon>
        <taxon>Cryptotermes</taxon>
    </lineage>
</organism>
<dbReference type="STRING" id="105785.A0A2J7PTT8"/>
<accession>A0A2J7PTT8</accession>
<dbReference type="InParanoid" id="A0A2J7PTT8"/>
<feature type="domain" description="Glucose-methanol-choline oxidoreductase N-terminal" evidence="5">
    <location>
        <begin position="102"/>
        <end position="125"/>
    </location>
</feature>
<name>A0A2J7PTT8_9NEOP</name>
<evidence type="ECO:0000259" key="5">
    <source>
        <dbReference type="PROSITE" id="PS00623"/>
    </source>
</evidence>
<dbReference type="Gene3D" id="3.30.560.10">
    <property type="entry name" value="Glucose Oxidase, domain 3"/>
    <property type="match status" value="2"/>
</dbReference>
<keyword evidence="3 4" id="KW-0274">FAD</keyword>
<keyword evidence="8" id="KW-1185">Reference proteome</keyword>
<dbReference type="InterPro" id="IPR012132">
    <property type="entry name" value="GMC_OxRdtase"/>
</dbReference>
<dbReference type="Proteomes" id="UP000235965">
    <property type="component" value="Unassembled WGS sequence"/>
</dbReference>
<dbReference type="PANTHER" id="PTHR11552:SF227">
    <property type="entry name" value="GLUCOSE DEHYDROGENASE [FAD, QUINONE]-LIKE PROTEIN"/>
    <property type="match status" value="1"/>
</dbReference>